<dbReference type="CDD" id="cd09274">
    <property type="entry name" value="RNase_HI_RT_Ty3"/>
    <property type="match status" value="1"/>
</dbReference>
<feature type="domain" description="Reverse transcriptase/retrotransposon-derived protein RNase H-like" evidence="1">
    <location>
        <begin position="8"/>
        <end position="109"/>
    </location>
</feature>
<dbReference type="AlphaFoldDB" id="A0AAV4HWF2"/>
<dbReference type="InterPro" id="IPR050951">
    <property type="entry name" value="Retrovirus_Pol_polyprotein"/>
</dbReference>
<dbReference type="SUPFAM" id="SSF56672">
    <property type="entry name" value="DNA/RNA polymerases"/>
    <property type="match status" value="1"/>
</dbReference>
<dbReference type="PANTHER" id="PTHR37984:SF9">
    <property type="entry name" value="INTEGRASE CATALYTIC DOMAIN-CONTAINING PROTEIN"/>
    <property type="match status" value="1"/>
</dbReference>
<dbReference type="InterPro" id="IPR043502">
    <property type="entry name" value="DNA/RNA_pol_sf"/>
</dbReference>
<protein>
    <submittedName>
        <fullName evidence="2">Pol polyprotein</fullName>
    </submittedName>
</protein>
<dbReference type="Proteomes" id="UP000762676">
    <property type="component" value="Unassembled WGS sequence"/>
</dbReference>
<comment type="caution">
    <text evidence="2">The sequence shown here is derived from an EMBL/GenBank/DDBJ whole genome shotgun (WGS) entry which is preliminary data.</text>
</comment>
<gene>
    <name evidence="2" type="ORF">ElyMa_006430200</name>
</gene>
<proteinExistence type="predicted"/>
<name>A0AAV4HWF2_9GAST</name>
<dbReference type="Pfam" id="PF17919">
    <property type="entry name" value="RT_RNaseH_2"/>
    <property type="match status" value="1"/>
</dbReference>
<dbReference type="Gene3D" id="3.10.20.370">
    <property type="match status" value="1"/>
</dbReference>
<evidence type="ECO:0000313" key="2">
    <source>
        <dbReference type="EMBL" id="GFS01771.1"/>
    </source>
</evidence>
<evidence type="ECO:0000259" key="1">
    <source>
        <dbReference type="Pfam" id="PF17919"/>
    </source>
</evidence>
<keyword evidence="3" id="KW-1185">Reference proteome</keyword>
<dbReference type="PANTHER" id="PTHR37984">
    <property type="entry name" value="PROTEIN CBG26694"/>
    <property type="match status" value="1"/>
</dbReference>
<dbReference type="EMBL" id="BMAT01012903">
    <property type="protein sequence ID" value="GFS01771.1"/>
    <property type="molecule type" value="Genomic_DNA"/>
</dbReference>
<dbReference type="FunFam" id="3.10.20.370:FF:000001">
    <property type="entry name" value="Retrovirus-related Pol polyprotein from transposon 17.6-like protein"/>
    <property type="match status" value="1"/>
</dbReference>
<accession>A0AAV4HWF2</accession>
<reference evidence="2 3" key="1">
    <citation type="journal article" date="2021" name="Elife">
        <title>Chloroplast acquisition without the gene transfer in kleptoplastic sea slugs, Plakobranchus ocellatus.</title>
        <authorList>
            <person name="Maeda T."/>
            <person name="Takahashi S."/>
            <person name="Yoshida T."/>
            <person name="Shimamura S."/>
            <person name="Takaki Y."/>
            <person name="Nagai Y."/>
            <person name="Toyoda A."/>
            <person name="Suzuki Y."/>
            <person name="Arimoto A."/>
            <person name="Ishii H."/>
            <person name="Satoh N."/>
            <person name="Nishiyama T."/>
            <person name="Hasebe M."/>
            <person name="Maruyama T."/>
            <person name="Minagawa J."/>
            <person name="Obokata J."/>
            <person name="Shigenobu S."/>
        </authorList>
    </citation>
    <scope>NUCLEOTIDE SEQUENCE [LARGE SCALE GENOMIC DNA]</scope>
</reference>
<evidence type="ECO:0000313" key="3">
    <source>
        <dbReference type="Proteomes" id="UP000762676"/>
    </source>
</evidence>
<sequence length="212" mass="23808">MKESAWTWGPAQSAAFGQIREMLTTASLLAYFDPTKQTVVTVVEADSSSYGVGGCLLQEFEDGLKPVAYCSRILSSAEPKYAQFEKECLASVWTCEHFDRYLMGLDSFTLITVTDHKPLVPLINSKDLSETPIRCRQVLIRPMRYKPITEYCPGPTIVTSDALSRCPSTTDDSEQKLQGDAQFHVDVIKSSWPVSEYSDEKLTESERKLKKM</sequence>
<dbReference type="InterPro" id="IPR041577">
    <property type="entry name" value="RT_RNaseH_2"/>
</dbReference>
<organism evidence="2 3">
    <name type="scientific">Elysia marginata</name>
    <dbReference type="NCBI Taxonomy" id="1093978"/>
    <lineage>
        <taxon>Eukaryota</taxon>
        <taxon>Metazoa</taxon>
        <taxon>Spiralia</taxon>
        <taxon>Lophotrochozoa</taxon>
        <taxon>Mollusca</taxon>
        <taxon>Gastropoda</taxon>
        <taxon>Heterobranchia</taxon>
        <taxon>Euthyneura</taxon>
        <taxon>Panpulmonata</taxon>
        <taxon>Sacoglossa</taxon>
        <taxon>Placobranchoidea</taxon>
        <taxon>Plakobranchidae</taxon>
        <taxon>Elysia</taxon>
    </lineage>
</organism>